<reference evidence="2 3" key="1">
    <citation type="submission" date="2019-05" db="EMBL/GenBank/DDBJ databases">
        <title>Sulfitobacter sabulilitoris sp. nov., isolated from a marine sand.</title>
        <authorList>
            <person name="Yoon J.-H."/>
        </authorList>
    </citation>
    <scope>NUCLEOTIDE SEQUENCE [LARGE SCALE GENOMIC DNA]</scope>
    <source>
        <strain evidence="2 3">HSMS-29</strain>
    </source>
</reference>
<feature type="region of interest" description="Disordered" evidence="1">
    <location>
        <begin position="145"/>
        <end position="166"/>
    </location>
</feature>
<evidence type="ECO:0000313" key="3">
    <source>
        <dbReference type="Proteomes" id="UP000309550"/>
    </source>
</evidence>
<dbReference type="RefSeq" id="WP_138661439.1">
    <property type="nucleotide sequence ID" value="NZ_VANS01000001.1"/>
</dbReference>
<proteinExistence type="predicted"/>
<dbReference type="Proteomes" id="UP000309550">
    <property type="component" value="Unassembled WGS sequence"/>
</dbReference>
<dbReference type="AlphaFoldDB" id="A0A5S3PNV0"/>
<sequence>MSWSMTEWAALAAKAARGAGAPPAQAQAFGRAAAQHLAQGRAAEDLARALGALPGGPILSLPPALIAAQVDAGTGLQTTLAAPDGPALAQSYVEGLPWRVTVLRAEGGTLCFALDTGTPAPRATPARLTPPPALVKRMEALAERTFVPETDASRQRGAGAGLTDSD</sequence>
<protein>
    <recommendedName>
        <fullName evidence="4">DUF3726 domain-containing protein</fullName>
    </recommendedName>
</protein>
<evidence type="ECO:0008006" key="4">
    <source>
        <dbReference type="Google" id="ProtNLM"/>
    </source>
</evidence>
<keyword evidence="3" id="KW-1185">Reference proteome</keyword>
<accession>A0A5S3PNV0</accession>
<comment type="caution">
    <text evidence="2">The sequence shown here is derived from an EMBL/GenBank/DDBJ whole genome shotgun (WGS) entry which is preliminary data.</text>
</comment>
<evidence type="ECO:0000313" key="2">
    <source>
        <dbReference type="EMBL" id="TMM55270.1"/>
    </source>
</evidence>
<dbReference type="EMBL" id="VANS01000001">
    <property type="protein sequence ID" value="TMM55270.1"/>
    <property type="molecule type" value="Genomic_DNA"/>
</dbReference>
<evidence type="ECO:0000256" key="1">
    <source>
        <dbReference type="SAM" id="MobiDB-lite"/>
    </source>
</evidence>
<organism evidence="2 3">
    <name type="scientific">Sulfitobacter sabulilitoris</name>
    <dbReference type="NCBI Taxonomy" id="2562655"/>
    <lineage>
        <taxon>Bacteria</taxon>
        <taxon>Pseudomonadati</taxon>
        <taxon>Pseudomonadota</taxon>
        <taxon>Alphaproteobacteria</taxon>
        <taxon>Rhodobacterales</taxon>
        <taxon>Roseobacteraceae</taxon>
        <taxon>Sulfitobacter</taxon>
    </lineage>
</organism>
<gene>
    <name evidence="2" type="ORF">FDT80_06850</name>
</gene>
<dbReference type="OrthoDB" id="7724962at2"/>
<name>A0A5S3PNV0_9RHOB</name>